<dbReference type="AlphaFoldDB" id="A0A8C9T2L2"/>
<accession>A0A8C9T2L2</accession>
<keyword evidence="4" id="KW-0813">Transport</keyword>
<evidence type="ECO:0000259" key="9">
    <source>
        <dbReference type="SMART" id="SM00762"/>
    </source>
</evidence>
<sequence length="697" mass="78857">MLALQRMGPNLQLIEGDASQLSGMIAFTCSLAENVSSKVRQLDLAKNRLYQAIQRADDILDLKFCTDGVQTALRNEDYEQAAAHIHRYLSLDQSVIELSRQGGEIDASLALLQEAEQRLKALVKERLDQAISAGDLAQVERFFKIFPLLGLHDEGLARFAQYLCTQLASKAEENLLLALGGDLGERRAALIFVDTLTLLLEGIARIVETHQPIVETYYGPGHLYTLIRHLQVECDQQAEKIVEKFIQQRDYHNKFQIIQSSMMRSTSTEKIEPRDLDPVLMEVTLMNARAELYLRFLRRRITADFEVGDATAPKSTVQEHQQNLEKLLKHCLLSRNMQELIGYYIPMEEFYMRESVNKAVAMDTYEKGQLTSSMVDDCFYIVKKCISRALSSSSIDCLCAMINHSTSVLESDFREVLYNKLRQGFPATTLQDIQRGVSSAVSLMQSSLQQGKFNTLGIESAEDAKASFLVRAPCSALNDCAKLFSQGFGSGEQAQGKIDSCLSDLVSTSSKFKDLLQEGLTELNTTAIKPQVKPWISNFLSISHNIEEEEFNEYEANDPWVQQFIMNLEQLMAEFKAGLSPVIYDQLTSLMTSLISLEMEKTVLKCTFSRLGGLQFDKELRSLVAYLTTVTTWTIRDKFARLTQMATILNLERVTEILDYWGPNSGPLTWRLTPAEVRQVLALRIDFRSEDIKRLRL</sequence>
<dbReference type="Gene3D" id="1.10.287.1060">
    <property type="entry name" value="ESAT-6-like"/>
    <property type="match status" value="1"/>
</dbReference>
<reference evidence="10" key="3">
    <citation type="submission" date="2025-09" db="UniProtKB">
        <authorList>
            <consortium name="Ensembl"/>
        </authorList>
    </citation>
    <scope>IDENTIFICATION</scope>
</reference>
<evidence type="ECO:0000256" key="4">
    <source>
        <dbReference type="ARBA" id="ARBA00022448"/>
    </source>
</evidence>
<evidence type="ECO:0000256" key="5">
    <source>
        <dbReference type="ARBA" id="ARBA00022927"/>
    </source>
</evidence>
<name>A0A8C9T2L2_SCLFO</name>
<evidence type="ECO:0000313" key="10">
    <source>
        <dbReference type="Ensembl" id="ENSSFOP00015047647.1"/>
    </source>
</evidence>
<evidence type="ECO:0000256" key="6">
    <source>
        <dbReference type="ARBA" id="ARBA00023034"/>
    </source>
</evidence>
<keyword evidence="7" id="KW-0472">Membrane</keyword>
<comment type="similarity">
    <text evidence="2">Belongs to the COG4 family.</text>
</comment>
<dbReference type="Gene3D" id="1.20.58.1970">
    <property type="match status" value="1"/>
</dbReference>
<dbReference type="PANTHER" id="PTHR24016:SF0">
    <property type="entry name" value="CONSERVED OLIGOMERIC GOLGI COMPLEX SUBUNIT 4"/>
    <property type="match status" value="1"/>
</dbReference>
<reference evidence="10 11" key="1">
    <citation type="submission" date="2019-04" db="EMBL/GenBank/DDBJ databases">
        <authorList>
            <consortium name="Wellcome Sanger Institute Data Sharing"/>
        </authorList>
    </citation>
    <scope>NUCLEOTIDE SEQUENCE [LARGE SCALE GENOMIC DNA]</scope>
</reference>
<proteinExistence type="inferred from homology"/>
<dbReference type="PANTHER" id="PTHR24016">
    <property type="entry name" value="CONSERVED OLIGOMERIC GOLGI COMPLEX SUBUNIT 4"/>
    <property type="match status" value="1"/>
</dbReference>
<dbReference type="GO" id="GO:0000139">
    <property type="term" value="C:Golgi membrane"/>
    <property type="evidence" value="ECO:0007669"/>
    <property type="project" value="UniProtKB-SubCell"/>
</dbReference>
<protein>
    <recommendedName>
        <fullName evidence="3">Conserved oligomeric Golgi complex subunit 4</fullName>
    </recommendedName>
    <alternativeName>
        <fullName evidence="8">Component of oligomeric Golgi complex 4</fullName>
    </alternativeName>
</protein>
<dbReference type="InterPro" id="IPR013167">
    <property type="entry name" value="COG4_M"/>
</dbReference>
<evidence type="ECO:0000313" key="11">
    <source>
        <dbReference type="Proteomes" id="UP000694397"/>
    </source>
</evidence>
<dbReference type="GO" id="GO:0017119">
    <property type="term" value="C:Golgi transport complex"/>
    <property type="evidence" value="ECO:0007669"/>
    <property type="project" value="TreeGrafter"/>
</dbReference>
<keyword evidence="6" id="KW-0333">Golgi apparatus</keyword>
<dbReference type="InterPro" id="IPR048680">
    <property type="entry name" value="COG4_N"/>
</dbReference>
<evidence type="ECO:0000256" key="3">
    <source>
        <dbReference type="ARBA" id="ARBA00020975"/>
    </source>
</evidence>
<dbReference type="GeneTree" id="ENSGT00940000154065"/>
<dbReference type="Pfam" id="PF08318">
    <property type="entry name" value="COG4_m"/>
    <property type="match status" value="1"/>
</dbReference>
<dbReference type="Proteomes" id="UP000694397">
    <property type="component" value="Chromosome 7"/>
</dbReference>
<dbReference type="GO" id="GO:0006890">
    <property type="term" value="P:retrograde vesicle-mediated transport, Golgi to endoplasmic reticulum"/>
    <property type="evidence" value="ECO:0007669"/>
    <property type="project" value="TreeGrafter"/>
</dbReference>
<dbReference type="Pfam" id="PF20662">
    <property type="entry name" value="COG4_C"/>
    <property type="match status" value="1"/>
</dbReference>
<evidence type="ECO:0000256" key="8">
    <source>
        <dbReference type="ARBA" id="ARBA00031340"/>
    </source>
</evidence>
<evidence type="ECO:0000256" key="7">
    <source>
        <dbReference type="ARBA" id="ARBA00023136"/>
    </source>
</evidence>
<comment type="subcellular location">
    <subcellularLocation>
        <location evidence="1">Golgi apparatus membrane</location>
        <topology evidence="1">Peripheral membrane protein</topology>
    </subcellularLocation>
</comment>
<dbReference type="GO" id="GO:0015031">
    <property type="term" value="P:protein transport"/>
    <property type="evidence" value="ECO:0007669"/>
    <property type="project" value="UniProtKB-KW"/>
</dbReference>
<organism evidence="10 11">
    <name type="scientific">Scleropages formosus</name>
    <name type="common">Asian bonytongue</name>
    <name type="synonym">Osteoglossum formosum</name>
    <dbReference type="NCBI Taxonomy" id="113540"/>
    <lineage>
        <taxon>Eukaryota</taxon>
        <taxon>Metazoa</taxon>
        <taxon>Chordata</taxon>
        <taxon>Craniata</taxon>
        <taxon>Vertebrata</taxon>
        <taxon>Euteleostomi</taxon>
        <taxon>Actinopterygii</taxon>
        <taxon>Neopterygii</taxon>
        <taxon>Teleostei</taxon>
        <taxon>Osteoglossocephala</taxon>
        <taxon>Osteoglossomorpha</taxon>
        <taxon>Osteoglossiformes</taxon>
        <taxon>Osteoglossidae</taxon>
        <taxon>Scleropages</taxon>
    </lineage>
</organism>
<dbReference type="InterPro" id="IPR048682">
    <property type="entry name" value="COG4"/>
</dbReference>
<evidence type="ECO:0000256" key="1">
    <source>
        <dbReference type="ARBA" id="ARBA00004395"/>
    </source>
</evidence>
<keyword evidence="11" id="KW-1185">Reference proteome</keyword>
<dbReference type="FunFam" id="1.20.58.1970:FF:000001">
    <property type="entry name" value="Conserved oligomeric Golgi complex subunit 4"/>
    <property type="match status" value="1"/>
</dbReference>
<dbReference type="Pfam" id="PF20663">
    <property type="entry name" value="COG4_N"/>
    <property type="match status" value="1"/>
</dbReference>
<dbReference type="SMART" id="SM00762">
    <property type="entry name" value="Cog4"/>
    <property type="match status" value="1"/>
</dbReference>
<evidence type="ECO:0000256" key="2">
    <source>
        <dbReference type="ARBA" id="ARBA00009215"/>
    </source>
</evidence>
<dbReference type="Ensembl" id="ENSSFOT00015052690.1">
    <property type="protein sequence ID" value="ENSSFOP00015047647.1"/>
    <property type="gene ID" value="ENSSFOG00015012985.2"/>
</dbReference>
<feature type="domain" description="COG4 transport protein middle alpha-helical bundle" evidence="9">
    <location>
        <begin position="112"/>
        <end position="422"/>
    </location>
</feature>
<dbReference type="GO" id="GO:0007030">
    <property type="term" value="P:Golgi organization"/>
    <property type="evidence" value="ECO:0007669"/>
    <property type="project" value="TreeGrafter"/>
</dbReference>
<dbReference type="InterPro" id="IPR048684">
    <property type="entry name" value="COG4_C"/>
</dbReference>
<keyword evidence="5" id="KW-0653">Protein transport</keyword>
<gene>
    <name evidence="10" type="primary">COG4</name>
    <name evidence="10" type="synonym">cog4</name>
</gene>
<reference evidence="10" key="2">
    <citation type="submission" date="2025-08" db="UniProtKB">
        <authorList>
            <consortium name="Ensembl"/>
        </authorList>
    </citation>
    <scope>IDENTIFICATION</scope>
</reference>